<sequence>MKALQRDFFREIKKNKGRFISVFFIVMLGAAFFSGIRSSKFDMELSAESYYDGKNLMDIKVISTAGLTDDDIEDISKVMDIEKVFPSYSKEVLNKENNKEQVVNLIGYTEGINEPTVIEGRLPNKEDECFVDTEYLEKSGRKIGDKITFYSGTDEEISNSLKYDTYKIVGSGNLPQYMDFTRGIGSIGDGSIDSFVVVMPEVFKQEIYTEAYIKVKGAKELDSFDDSYKNKVDSVEEKLKDISNDAVQRRYDEIYNQLINSIGYDTNLVTDIPKVEKPQWYITDRNDISSVASFNTDAERIANIGKVFPVIFFLVAALVSLTAMTRMVEEQRQQIGTLKALGCSNSTIAMRYFAYAMIPTVLGSVIGVVIGEKLLPFVIMDAYSIMYTGLTDYVIPLNWEQGLFAIVVNVLCNGVATLAACSKEFRAKPSELMRPQAPKGGKRVFLERINFLWSHISFTGKSTIRNLFRYKKRFFMTVIGIGGCMGLILVGLGLHDSITFVAKNQFKEFTKYNAILAIDTEGSEEKSKELMSEINNYDGIKETFKIYSQNIELKGEDKSIDVTMNVPSNYEDIEDYFIFQSRKTKEKYNFPKEGAAISEKTAKMLNVSVGDTVKIKSGEDIVEVQIKFIYENYLGHYIFMSESQYDTLYKKTPEYNQILVNYNDTSEKFEESLGKKLIKLDGVKGVSFTSDIVKSIDDMLGSLNLVVYILVLSAGLLAFVVLYNLNNINIAERQRELATLKVLGFYDKEVSSYVYRENIILTIIGIIFGFLIGSLLHQYVIQCAEVDTIMFGRSIRVISYIISGILTFVFSIIVNLVMSGKLKKIDMIESLKSVE</sequence>
<dbReference type="Proteomes" id="UP000019426">
    <property type="component" value="Chromosome M2/40_rep2"/>
</dbReference>
<keyword evidence="3 6" id="KW-0812">Transmembrane</keyword>
<evidence type="ECO:0000256" key="6">
    <source>
        <dbReference type="SAM" id="Phobius"/>
    </source>
</evidence>
<feature type="domain" description="ABC3 transporter permease C-terminal" evidence="7">
    <location>
        <begin position="709"/>
        <end position="824"/>
    </location>
</feature>
<dbReference type="RefSeq" id="WP_044040078.1">
    <property type="nucleotide sequence ID" value="NZ_HG917869.1"/>
</dbReference>
<feature type="transmembrane region" description="Helical" evidence="6">
    <location>
        <begin position="307"/>
        <end position="328"/>
    </location>
</feature>
<evidence type="ECO:0000259" key="7">
    <source>
        <dbReference type="Pfam" id="PF02687"/>
    </source>
</evidence>
<proteinExistence type="predicted"/>
<evidence type="ECO:0000313" key="8">
    <source>
        <dbReference type="EMBL" id="CDM69883.1"/>
    </source>
</evidence>
<feature type="transmembrane region" description="Helical" evidence="6">
    <location>
        <begin position="474"/>
        <end position="494"/>
    </location>
</feature>
<dbReference type="KEGG" id="clt:CM240_2766"/>
<dbReference type="InterPro" id="IPR003838">
    <property type="entry name" value="ABC3_permease_C"/>
</dbReference>
<keyword evidence="9" id="KW-1185">Reference proteome</keyword>
<reference evidence="8 9" key="1">
    <citation type="submission" date="2013-11" db="EMBL/GenBank/DDBJ databases">
        <title>Complete genome sequence of Clostridum sp. M2/40.</title>
        <authorList>
            <person name="Wibberg D."/>
            <person name="Puehler A."/>
            <person name="Schlueter A."/>
        </authorList>
    </citation>
    <scope>NUCLEOTIDE SEQUENCE [LARGE SCALE GENOMIC DNA]</scope>
    <source>
        <strain evidence="9">M2/40</strain>
    </source>
</reference>
<evidence type="ECO:0000256" key="3">
    <source>
        <dbReference type="ARBA" id="ARBA00022692"/>
    </source>
</evidence>
<organism evidence="8 9">
    <name type="scientific">Clostridium bornimense</name>
    <dbReference type="NCBI Taxonomy" id="1216932"/>
    <lineage>
        <taxon>Bacteria</taxon>
        <taxon>Bacillati</taxon>
        <taxon>Bacillota</taxon>
        <taxon>Clostridia</taxon>
        <taxon>Eubacteriales</taxon>
        <taxon>Clostridiaceae</taxon>
        <taxon>Clostridium</taxon>
    </lineage>
</organism>
<gene>
    <name evidence="8" type="ORF">CM240_2766</name>
</gene>
<dbReference type="AlphaFoldDB" id="W6RZK0"/>
<protein>
    <recommendedName>
        <fullName evidence="7">ABC3 transporter permease C-terminal domain-containing protein</fullName>
    </recommendedName>
</protein>
<dbReference type="eggNOG" id="COG0577">
    <property type="taxonomic scope" value="Bacteria"/>
</dbReference>
<feature type="domain" description="ABC3 transporter permease C-terminal" evidence="7">
    <location>
        <begin position="307"/>
        <end position="422"/>
    </location>
</feature>
<dbReference type="PATRIC" id="fig|1216932.3.peg.2729"/>
<name>W6RZK0_9CLOT</name>
<feature type="transmembrane region" description="Helical" evidence="6">
    <location>
        <begin position="758"/>
        <end position="777"/>
    </location>
</feature>
<dbReference type="HOGENOM" id="CLU_005531_0_1_9"/>
<keyword evidence="5 6" id="KW-0472">Membrane</keyword>
<evidence type="ECO:0000256" key="5">
    <source>
        <dbReference type="ARBA" id="ARBA00023136"/>
    </source>
</evidence>
<dbReference type="PANTHER" id="PTHR30287:SF1">
    <property type="entry name" value="INNER MEMBRANE PROTEIN"/>
    <property type="match status" value="1"/>
</dbReference>
<feature type="transmembrane region" description="Helical" evidence="6">
    <location>
        <begin position="797"/>
        <end position="818"/>
    </location>
</feature>
<dbReference type="EMBL" id="HG917869">
    <property type="protein sequence ID" value="CDM69883.1"/>
    <property type="molecule type" value="Genomic_DNA"/>
</dbReference>
<feature type="transmembrane region" description="Helical" evidence="6">
    <location>
        <begin position="402"/>
        <end position="421"/>
    </location>
</feature>
<dbReference type="STRING" id="1216932.CM240_2766"/>
<comment type="subcellular location">
    <subcellularLocation>
        <location evidence="1">Cell membrane</location>
        <topology evidence="1">Multi-pass membrane protein</topology>
    </subcellularLocation>
</comment>
<evidence type="ECO:0000256" key="1">
    <source>
        <dbReference type="ARBA" id="ARBA00004651"/>
    </source>
</evidence>
<keyword evidence="4 6" id="KW-1133">Transmembrane helix</keyword>
<dbReference type="GO" id="GO:0005886">
    <property type="term" value="C:plasma membrane"/>
    <property type="evidence" value="ECO:0007669"/>
    <property type="project" value="UniProtKB-SubCell"/>
</dbReference>
<feature type="transmembrane region" description="Helical" evidence="6">
    <location>
        <begin position="20"/>
        <end position="36"/>
    </location>
</feature>
<evidence type="ECO:0000313" key="9">
    <source>
        <dbReference type="Proteomes" id="UP000019426"/>
    </source>
</evidence>
<evidence type="ECO:0000256" key="4">
    <source>
        <dbReference type="ARBA" id="ARBA00022989"/>
    </source>
</evidence>
<dbReference type="Pfam" id="PF02687">
    <property type="entry name" value="FtsX"/>
    <property type="match status" value="2"/>
</dbReference>
<accession>W6RZK0</accession>
<feature type="transmembrane region" description="Helical" evidence="6">
    <location>
        <begin position="705"/>
        <end position="725"/>
    </location>
</feature>
<evidence type="ECO:0000256" key="2">
    <source>
        <dbReference type="ARBA" id="ARBA00022475"/>
    </source>
</evidence>
<dbReference type="InterPro" id="IPR038766">
    <property type="entry name" value="Membrane_comp_ABC_pdt"/>
</dbReference>
<keyword evidence="2" id="KW-1003">Cell membrane</keyword>
<feature type="transmembrane region" description="Helical" evidence="6">
    <location>
        <begin position="349"/>
        <end position="370"/>
    </location>
</feature>
<dbReference type="PANTHER" id="PTHR30287">
    <property type="entry name" value="MEMBRANE COMPONENT OF PREDICTED ABC SUPERFAMILY METABOLITE UPTAKE TRANSPORTER"/>
    <property type="match status" value="1"/>
</dbReference>